<evidence type="ECO:0000313" key="3">
    <source>
        <dbReference type="Proteomes" id="UP000326458"/>
    </source>
</evidence>
<comment type="subunit">
    <text evidence="1">Component of the GINS complex which is a heterotetramer of GINS1, GINS2, GINS3 and GINS4. Forms a stable subcomplex with GINS4. GINS complex interacts with DNA primase in vitro. Component of the CMG helicase complex, a hexameric ring of related MCM2-7 subunits stabilized by CDC45 and the tetrameric GINS complex.</text>
</comment>
<dbReference type="InterPro" id="IPR005339">
    <property type="entry name" value="GINS_Psf1"/>
</dbReference>
<dbReference type="EMBL" id="VCEA01000001">
    <property type="protein sequence ID" value="KAB0358069.1"/>
    <property type="molecule type" value="Genomic_DNA"/>
</dbReference>
<dbReference type="GO" id="GO:0000811">
    <property type="term" value="C:GINS complex"/>
    <property type="evidence" value="ECO:0007669"/>
    <property type="project" value="UniProtKB-UniRule"/>
</dbReference>
<protein>
    <recommendedName>
        <fullName evidence="1">DNA replication complex GINS protein PSF1</fullName>
    </recommendedName>
</protein>
<evidence type="ECO:0000313" key="2">
    <source>
        <dbReference type="EMBL" id="KAB0358069.1"/>
    </source>
</evidence>
<dbReference type="SUPFAM" id="SSF158573">
    <property type="entry name" value="GINS helical bundle-like"/>
    <property type="match status" value="1"/>
</dbReference>
<sequence length="207" mass="23487">MCKRSAVNVREMENPALGFPSPSFVPATQQTDLEDMVPLCTWNNAKSRGRGDLVPAIKFRHCSLLRSQRCDTGLKASRLLWKYWLCFCEILGRKLHLSLCLNSLICKVDCFNGYKMSLAIYMRSLAGDQRLDITQDVKPPKSLYIEVQCLTDYGEFEVEDGTLTHGLPLWQHTDLVVVVCGLCGMWILEFVGRSLPLDEILSLRINL</sequence>
<keyword evidence="1" id="KW-0539">Nucleus</keyword>
<evidence type="ECO:0000256" key="1">
    <source>
        <dbReference type="RuleBase" id="RU368085"/>
    </source>
</evidence>
<comment type="similarity">
    <text evidence="1">Belongs to the GINS1/PSF1 family.</text>
</comment>
<dbReference type="PANTHER" id="PTHR12914">
    <property type="entry name" value="PARTNER OF SLD5"/>
    <property type="match status" value="1"/>
</dbReference>
<name>A0A5N3W8P3_MUNMU</name>
<comment type="subcellular location">
    <subcellularLocation>
        <location evidence="1">Nucleus</location>
    </subcellularLocation>
</comment>
<comment type="function">
    <text evidence="1">Required for correct functioning of the GINS complex, a complex that plays an essential role in the initiation of DNA replication, and progression of DNA replication forks. GINS complex is a core component of CDC45-MCM-GINS (CMG) helicase, the molecular machine that unwinds template DNA during replication, and around which the replisome is built.</text>
</comment>
<reference evidence="2 3" key="1">
    <citation type="submission" date="2019-06" db="EMBL/GenBank/DDBJ databases">
        <title>Discovery of a novel chromosome fission-fusion reversal in muntjac.</title>
        <authorList>
            <person name="Mudd A.B."/>
            <person name="Bredeson J.V."/>
            <person name="Baum R."/>
            <person name="Hockemeyer D."/>
            <person name="Rokhsar D.S."/>
        </authorList>
    </citation>
    <scope>NUCLEOTIDE SEQUENCE [LARGE SCALE GENOMIC DNA]</scope>
    <source>
        <strain evidence="2">UTSW_UCB_Mm</strain>
        <tissue evidence="2">Fibroblast cell line</tissue>
    </source>
</reference>
<dbReference type="AlphaFoldDB" id="A0A5N3W8P3"/>
<accession>A0A5N3W8P3</accession>
<keyword evidence="1" id="KW-0235">DNA replication</keyword>
<keyword evidence="3" id="KW-1185">Reference proteome</keyword>
<dbReference type="GO" id="GO:1902983">
    <property type="term" value="P:DNA strand elongation involved in mitotic DNA replication"/>
    <property type="evidence" value="ECO:0007669"/>
    <property type="project" value="TreeGrafter"/>
</dbReference>
<proteinExistence type="inferred from homology"/>
<dbReference type="InterPro" id="IPR036224">
    <property type="entry name" value="GINS_bundle-like_dom_sf"/>
</dbReference>
<gene>
    <name evidence="2" type="ORF">FD754_002225</name>
</gene>
<dbReference type="Proteomes" id="UP000326458">
    <property type="component" value="Unassembled WGS sequence"/>
</dbReference>
<dbReference type="PANTHER" id="PTHR12914:SF2">
    <property type="entry name" value="DNA REPLICATION COMPLEX GINS PROTEIN PSF1"/>
    <property type="match status" value="1"/>
</dbReference>
<organism evidence="2 3">
    <name type="scientific">Muntiacus muntjak</name>
    <name type="common">Barking deer</name>
    <name type="synonym">Indian muntjac</name>
    <dbReference type="NCBI Taxonomy" id="9888"/>
    <lineage>
        <taxon>Eukaryota</taxon>
        <taxon>Metazoa</taxon>
        <taxon>Chordata</taxon>
        <taxon>Craniata</taxon>
        <taxon>Vertebrata</taxon>
        <taxon>Euteleostomi</taxon>
        <taxon>Mammalia</taxon>
        <taxon>Eutheria</taxon>
        <taxon>Laurasiatheria</taxon>
        <taxon>Artiodactyla</taxon>
        <taxon>Ruminantia</taxon>
        <taxon>Pecora</taxon>
        <taxon>Cervidae</taxon>
        <taxon>Muntiacinae</taxon>
        <taxon>Muntiacus</taxon>
    </lineage>
</organism>
<comment type="caution">
    <text evidence="2">The sequence shown here is derived from an EMBL/GenBank/DDBJ whole genome shotgun (WGS) entry which is preliminary data.</text>
</comment>